<organism evidence="1 2">
    <name type="scientific">Cucurbita argyrosperma subsp. sororia</name>
    <dbReference type="NCBI Taxonomy" id="37648"/>
    <lineage>
        <taxon>Eukaryota</taxon>
        <taxon>Viridiplantae</taxon>
        <taxon>Streptophyta</taxon>
        <taxon>Embryophyta</taxon>
        <taxon>Tracheophyta</taxon>
        <taxon>Spermatophyta</taxon>
        <taxon>Magnoliopsida</taxon>
        <taxon>eudicotyledons</taxon>
        <taxon>Gunneridae</taxon>
        <taxon>Pentapetalae</taxon>
        <taxon>rosids</taxon>
        <taxon>fabids</taxon>
        <taxon>Cucurbitales</taxon>
        <taxon>Cucurbitaceae</taxon>
        <taxon>Cucurbiteae</taxon>
        <taxon>Cucurbita</taxon>
    </lineage>
</organism>
<keyword evidence="2" id="KW-1185">Reference proteome</keyword>
<reference evidence="1 2" key="1">
    <citation type="journal article" date="2021" name="Hortic Res">
        <title>The domestication of Cucurbita argyrosperma as revealed by the genome of its wild relative.</title>
        <authorList>
            <person name="Barrera-Redondo J."/>
            <person name="Sanchez-de la Vega G."/>
            <person name="Aguirre-Liguori J.A."/>
            <person name="Castellanos-Morales G."/>
            <person name="Gutierrez-Guerrero Y.T."/>
            <person name="Aguirre-Dugua X."/>
            <person name="Aguirre-Planter E."/>
            <person name="Tenaillon M.I."/>
            <person name="Lira-Saade R."/>
            <person name="Eguiarte L.E."/>
        </authorList>
    </citation>
    <scope>NUCLEOTIDE SEQUENCE [LARGE SCALE GENOMIC DNA]</scope>
    <source>
        <strain evidence="1">JBR-2021</strain>
    </source>
</reference>
<evidence type="ECO:0000313" key="1">
    <source>
        <dbReference type="EMBL" id="KAG6573403.1"/>
    </source>
</evidence>
<protein>
    <submittedName>
        <fullName evidence="1">Uncharacterized protein</fullName>
    </submittedName>
</protein>
<dbReference type="AlphaFoldDB" id="A0AAV6M1C4"/>
<dbReference type="PANTHER" id="PTHR37189">
    <property type="entry name" value="CONCANAVALIN A-LIKE LECTIN/GLUCANASE DOMAIN-CONTAINING PROTEIN-RELATED"/>
    <property type="match status" value="1"/>
</dbReference>
<evidence type="ECO:0000313" key="2">
    <source>
        <dbReference type="Proteomes" id="UP000685013"/>
    </source>
</evidence>
<accession>A0AAV6M1C4</accession>
<dbReference type="EMBL" id="JAGKQH010000018">
    <property type="protein sequence ID" value="KAG6573403.1"/>
    <property type="molecule type" value="Genomic_DNA"/>
</dbReference>
<comment type="caution">
    <text evidence="1">The sequence shown here is derived from an EMBL/GenBank/DDBJ whole genome shotgun (WGS) entry which is preliminary data.</text>
</comment>
<name>A0AAV6M1C4_9ROSI</name>
<feature type="non-terminal residue" evidence="1">
    <location>
        <position position="1"/>
    </location>
</feature>
<dbReference type="Proteomes" id="UP000685013">
    <property type="component" value="Chromosome 18"/>
</dbReference>
<sequence>MAIPSQIAAFAAVYCFLAAIFFFGCSNARDLRPSEHGLEYQNPGATGNSSSNMQSFFQGNSWSSSEVELPKAVNTSLPSQWWNRSHANRSGEGGDHIRGALIVVSLFKKQNSRSPSSLSASETASIVVSKQICIVHSHEIWSLFLFLFVENAIESRGI</sequence>
<dbReference type="PANTHER" id="PTHR37189:SF4">
    <property type="entry name" value="TRANSMEMBRANE PROTEIN"/>
    <property type="match status" value="1"/>
</dbReference>
<proteinExistence type="predicted"/>
<gene>
    <name evidence="1" type="ORF">SDJN03_27290</name>
</gene>